<dbReference type="PANTHER" id="PTHR35134:SF2">
    <property type="entry name" value="NUCLEOTIDASE YQFW-RELATED"/>
    <property type="match status" value="1"/>
</dbReference>
<evidence type="ECO:0000313" key="2">
    <source>
        <dbReference type="EMBL" id="WVN88259.1"/>
    </source>
</evidence>
<dbReference type="KEGG" id="cdep:91087671"/>
<dbReference type="GeneID" id="91087671"/>
<feature type="region of interest" description="Disordered" evidence="1">
    <location>
        <begin position="1"/>
        <end position="72"/>
    </location>
</feature>
<dbReference type="InterPro" id="IPR023214">
    <property type="entry name" value="HAD_sf"/>
</dbReference>
<reference evidence="2" key="1">
    <citation type="submission" date="2016-06" db="EMBL/GenBank/DDBJ databases">
        <authorList>
            <person name="Cuomo C."/>
            <person name="Litvintseva A."/>
            <person name="Heitman J."/>
            <person name="Chen Y."/>
            <person name="Sun S."/>
            <person name="Springer D."/>
            <person name="Dromer F."/>
            <person name="Young S."/>
            <person name="Zeng Q."/>
            <person name="Chapman S."/>
            <person name="Gujja S."/>
            <person name="Saif S."/>
            <person name="Birren B."/>
        </authorList>
    </citation>
    <scope>NUCLEOTIDE SEQUENCE</scope>
    <source>
        <strain evidence="2">CBS 7841</strain>
    </source>
</reference>
<dbReference type="AlphaFoldDB" id="A0AAJ8JTQ6"/>
<proteinExistence type="predicted"/>
<organism evidence="2 3">
    <name type="scientific">Cryptococcus depauperatus CBS 7841</name>
    <dbReference type="NCBI Taxonomy" id="1295531"/>
    <lineage>
        <taxon>Eukaryota</taxon>
        <taxon>Fungi</taxon>
        <taxon>Dikarya</taxon>
        <taxon>Basidiomycota</taxon>
        <taxon>Agaricomycotina</taxon>
        <taxon>Tremellomycetes</taxon>
        <taxon>Tremellales</taxon>
        <taxon>Cryptococcaceae</taxon>
        <taxon>Cryptococcus</taxon>
    </lineage>
</organism>
<gene>
    <name evidence="2" type="ORF">L203_103460</name>
</gene>
<dbReference type="EMBL" id="CP143787">
    <property type="protein sequence ID" value="WVN88259.1"/>
    <property type="molecule type" value="Genomic_DNA"/>
</dbReference>
<dbReference type="InterPro" id="IPR036412">
    <property type="entry name" value="HAD-like_sf"/>
</dbReference>
<accession>A0AAJ8JTQ6</accession>
<dbReference type="Gene3D" id="3.40.50.1000">
    <property type="entry name" value="HAD superfamily/HAD-like"/>
    <property type="match status" value="1"/>
</dbReference>
<keyword evidence="3" id="KW-1185">Reference proteome</keyword>
<reference evidence="2" key="3">
    <citation type="submission" date="2024-01" db="EMBL/GenBank/DDBJ databases">
        <authorList>
            <person name="Coelho M.A."/>
            <person name="David-Palma M."/>
            <person name="Shea T."/>
            <person name="Sun S."/>
            <person name="Cuomo C.A."/>
            <person name="Heitman J."/>
        </authorList>
    </citation>
    <scope>NUCLEOTIDE SEQUENCE</scope>
    <source>
        <strain evidence="2">CBS 7841</strain>
    </source>
</reference>
<evidence type="ECO:0000256" key="1">
    <source>
        <dbReference type="SAM" id="MobiDB-lite"/>
    </source>
</evidence>
<name>A0AAJ8JTQ6_9TREE</name>
<dbReference type="RefSeq" id="XP_066068959.1">
    <property type="nucleotide sequence ID" value="XM_066212862.1"/>
</dbReference>
<dbReference type="PANTHER" id="PTHR35134">
    <property type="entry name" value="NUCLEOTIDASE YQFW-RELATED"/>
    <property type="match status" value="1"/>
</dbReference>
<evidence type="ECO:0000313" key="3">
    <source>
        <dbReference type="Proteomes" id="UP000094043"/>
    </source>
</evidence>
<feature type="compositionally biased region" description="Polar residues" evidence="1">
    <location>
        <begin position="94"/>
        <end position="109"/>
    </location>
</feature>
<dbReference type="Proteomes" id="UP000094043">
    <property type="component" value="Chromosome 4"/>
</dbReference>
<protein>
    <submittedName>
        <fullName evidence="2">Uncharacterized protein</fullName>
    </submittedName>
</protein>
<dbReference type="InterPro" id="IPR052419">
    <property type="entry name" value="5_3-deoxyribonucleotidase-like"/>
</dbReference>
<sequence length="513" mass="57331">MSVPGPSLPGPQRASRKGPNPFLLIERGGSKRTKTSESYVEPLSKIGERRRENRLSTKKASGIERGKKGRSLQSCQTARISSCQIIPRNPFSTTELQLGSSSMTNSVPETTDKKETRSNNFRHDKAANPSKHLDLQMRGGSEILSPSNTTYNPETPQVASPNISTLNTSLAAVHGSMATTPFRQGANKHSDFPKWGRAVLRKREENAKVLFPQLDDSAFKMEAASANNAMTLTPVYNTRIIAIDFDDVCTQNMLTIVSEHNKIYGTDLTLDDLETYIFWQNRGWGTHADVARKFKTLNQLLSQTSPVPGVANALQILHSFGHPIHMVTSRPETDREAVIDWLQKEGITIGTQSQDTIEAIWFTGSFSFAHPELGSKGDTESSIEREKNLNRKLKEIWKESIGQGRSGLAKLRILRQINASLLIDDHHGDIEPMLKADPPIPCILFGEYGWNRSRSGVSSPTELMHYEERTSKGLEIPCEAILTGKDHGLYRARTWEDVLEWVKEWDRDAERGL</sequence>
<feature type="region of interest" description="Disordered" evidence="1">
    <location>
        <begin position="94"/>
        <end position="126"/>
    </location>
</feature>
<reference evidence="2" key="2">
    <citation type="journal article" date="2022" name="Elife">
        <title>Obligate sexual reproduction of a homothallic fungus closely related to the Cryptococcus pathogenic species complex.</title>
        <authorList>
            <person name="Passer A.R."/>
            <person name="Clancey S.A."/>
            <person name="Shea T."/>
            <person name="David-Palma M."/>
            <person name="Averette A.F."/>
            <person name="Boekhout T."/>
            <person name="Porcel B.M."/>
            <person name="Nowrousian M."/>
            <person name="Cuomo C.A."/>
            <person name="Sun S."/>
            <person name="Heitman J."/>
            <person name="Coelho M.A."/>
        </authorList>
    </citation>
    <scope>NUCLEOTIDE SEQUENCE</scope>
    <source>
        <strain evidence="2">CBS 7841</strain>
    </source>
</reference>
<dbReference type="SUPFAM" id="SSF56784">
    <property type="entry name" value="HAD-like"/>
    <property type="match status" value="1"/>
</dbReference>
<feature type="compositionally biased region" description="Basic and acidic residues" evidence="1">
    <location>
        <begin position="46"/>
        <end position="66"/>
    </location>
</feature>
<feature type="compositionally biased region" description="Basic and acidic residues" evidence="1">
    <location>
        <begin position="110"/>
        <end position="126"/>
    </location>
</feature>